<dbReference type="PATRIC" id="fig|1405.8.peg.5457"/>
<dbReference type="Proteomes" id="UP000264294">
    <property type="component" value="Unassembled WGS sequence"/>
</dbReference>
<dbReference type="RefSeq" id="WP_042984017.1">
    <property type="nucleotide sequence ID" value="NZ_JMQC01000008.1"/>
</dbReference>
<sequence length="261" mass="30335">MSKEELVKKQFGNNAAKYVKSKIHAKGPDLQYVVQQVATHHNTRLLDIATGGGHVANLLAPIFKEVVALDLTEKMLESAKDFIEGNGYENVSFVVGNAENLPFQDASFDTIICRIAAHHFSNPAQFIFEVERTLDDTGLFILIDNVSPENNEYDTFYNFIEKKRDPSHERALKKTEWITLLEKNGLQMQSCLTFEKQFNFDWWCDMMDVPMQKRIKLTECMMKTSHEMKEFFKIHVRENKVESFYTEMALFVCRKRSTLKR</sequence>
<comment type="similarity">
    <text evidence="1">Belongs to the methyltransferase superfamily.</text>
</comment>
<dbReference type="EMBL" id="JMQC01000008">
    <property type="protein sequence ID" value="KFM99283.1"/>
    <property type="molecule type" value="Genomic_DNA"/>
</dbReference>
<dbReference type="InterPro" id="IPR029063">
    <property type="entry name" value="SAM-dependent_MTases_sf"/>
</dbReference>
<keyword evidence="3" id="KW-0808">Transferase</keyword>
<dbReference type="AlphaFoldDB" id="A0A090YKC9"/>
<dbReference type="GO" id="GO:0008757">
    <property type="term" value="F:S-adenosylmethionine-dependent methyltransferase activity"/>
    <property type="evidence" value="ECO:0007669"/>
    <property type="project" value="InterPro"/>
</dbReference>
<comment type="caution">
    <text evidence="5">The sequence shown here is derived from an EMBL/GenBank/DDBJ whole genome shotgun (WGS) entry which is preliminary data.</text>
</comment>
<dbReference type="PANTHER" id="PTHR44942:SF4">
    <property type="entry name" value="METHYLTRANSFERASE TYPE 11 DOMAIN-CONTAINING PROTEIN"/>
    <property type="match status" value="1"/>
</dbReference>
<organism evidence="5 7">
    <name type="scientific">Bacillus clarus</name>
    <dbReference type="NCBI Taxonomy" id="2338372"/>
    <lineage>
        <taxon>Bacteria</taxon>
        <taxon>Bacillati</taxon>
        <taxon>Bacillota</taxon>
        <taxon>Bacilli</taxon>
        <taxon>Bacillales</taxon>
        <taxon>Bacillaceae</taxon>
        <taxon>Bacillus</taxon>
        <taxon>Bacillus cereus group</taxon>
    </lineage>
</organism>
<evidence type="ECO:0000313" key="8">
    <source>
        <dbReference type="Proteomes" id="UP000264294"/>
    </source>
</evidence>
<evidence type="ECO:0000256" key="3">
    <source>
        <dbReference type="ARBA" id="ARBA00022679"/>
    </source>
</evidence>
<keyword evidence="8" id="KW-1185">Reference proteome</keyword>
<dbReference type="InterPro" id="IPR051052">
    <property type="entry name" value="Diverse_substrate_MTase"/>
</dbReference>
<evidence type="ECO:0000259" key="4">
    <source>
        <dbReference type="Pfam" id="PF08241"/>
    </source>
</evidence>
<keyword evidence="2 6" id="KW-0489">Methyltransferase</keyword>
<dbReference type="Gene3D" id="3.40.50.150">
    <property type="entry name" value="Vaccinia Virus protein VP39"/>
    <property type="match status" value="1"/>
</dbReference>
<dbReference type="CDD" id="cd02440">
    <property type="entry name" value="AdoMet_MTases"/>
    <property type="match status" value="1"/>
</dbReference>
<dbReference type="GO" id="GO:0032259">
    <property type="term" value="P:methylation"/>
    <property type="evidence" value="ECO:0007669"/>
    <property type="project" value="UniProtKB-KW"/>
</dbReference>
<evidence type="ECO:0000313" key="5">
    <source>
        <dbReference type="EMBL" id="KFM99283.1"/>
    </source>
</evidence>
<dbReference type="EMBL" id="QVOD01000015">
    <property type="protein sequence ID" value="RFT66308.1"/>
    <property type="molecule type" value="Genomic_DNA"/>
</dbReference>
<evidence type="ECO:0000313" key="7">
    <source>
        <dbReference type="Proteomes" id="UP000029389"/>
    </source>
</evidence>
<name>A0A090YKC9_9BACI</name>
<dbReference type="STRING" id="1405.B7492_15420"/>
<dbReference type="Proteomes" id="UP000029389">
    <property type="component" value="Unassembled WGS sequence"/>
</dbReference>
<gene>
    <name evidence="6" type="ORF">D0U04_13900</name>
    <name evidence="5" type="ORF">DJ93_5292</name>
</gene>
<proteinExistence type="inferred from homology"/>
<reference evidence="5 7" key="1">
    <citation type="submission" date="2014-04" db="EMBL/GenBank/DDBJ databases">
        <authorList>
            <person name="Bishop-Lilly K.A."/>
            <person name="Broomall S.M."/>
            <person name="Chain P.S."/>
            <person name="Chertkov O."/>
            <person name="Coyne S.R."/>
            <person name="Daligault H.E."/>
            <person name="Davenport K.W."/>
            <person name="Erkkila T."/>
            <person name="Frey K.G."/>
            <person name="Gibbons H.S."/>
            <person name="Gu W."/>
            <person name="Jaissle J."/>
            <person name="Johnson S.L."/>
            <person name="Koroleva G.I."/>
            <person name="Ladner J.T."/>
            <person name="Lo C.-C."/>
            <person name="Minogue T.D."/>
            <person name="Munk C."/>
            <person name="Palacios G.F."/>
            <person name="Redden C.L."/>
            <person name="Rosenzweig C.N."/>
            <person name="Scholz M.B."/>
            <person name="Teshima H."/>
            <person name="Xu Y."/>
        </authorList>
    </citation>
    <scope>NUCLEOTIDE SEQUENCE [LARGE SCALE GENOMIC DNA]</scope>
    <source>
        <strain evidence="5 7">BHP</strain>
    </source>
</reference>
<evidence type="ECO:0000256" key="1">
    <source>
        <dbReference type="ARBA" id="ARBA00008361"/>
    </source>
</evidence>
<reference evidence="6 8" key="2">
    <citation type="submission" date="2018-08" db="EMBL/GenBank/DDBJ databases">
        <title>Bacillus clarus sp. nov. strain PS00077A.</title>
        <authorList>
            <person name="Mendez Acevedo M."/>
            <person name="Carroll L."/>
            <person name="Mukherjee M."/>
            <person name="Wiedmann M."/>
            <person name="Kovac J."/>
        </authorList>
    </citation>
    <scope>NUCLEOTIDE SEQUENCE [LARGE SCALE GENOMIC DNA]</scope>
    <source>
        <strain evidence="6 8">PS00077A</strain>
    </source>
</reference>
<evidence type="ECO:0000256" key="2">
    <source>
        <dbReference type="ARBA" id="ARBA00022603"/>
    </source>
</evidence>
<dbReference type="InterPro" id="IPR013216">
    <property type="entry name" value="Methyltransf_11"/>
</dbReference>
<evidence type="ECO:0000313" key="6">
    <source>
        <dbReference type="EMBL" id="RFT66308.1"/>
    </source>
</evidence>
<dbReference type="PANTHER" id="PTHR44942">
    <property type="entry name" value="METHYLTRANSF_11 DOMAIN-CONTAINING PROTEIN"/>
    <property type="match status" value="1"/>
</dbReference>
<accession>A0A090YKC9</accession>
<dbReference type="SUPFAM" id="SSF53335">
    <property type="entry name" value="S-adenosyl-L-methionine-dependent methyltransferases"/>
    <property type="match status" value="1"/>
</dbReference>
<dbReference type="Pfam" id="PF08241">
    <property type="entry name" value="Methyltransf_11"/>
    <property type="match status" value="1"/>
</dbReference>
<protein>
    <submittedName>
        <fullName evidence="6">Class I SAM-dependent methyltransferase</fullName>
    </submittedName>
</protein>
<feature type="domain" description="Methyltransferase type 11" evidence="4">
    <location>
        <begin position="46"/>
        <end position="142"/>
    </location>
</feature>